<dbReference type="Proteomes" id="UP000019364">
    <property type="component" value="Unassembled WGS sequence"/>
</dbReference>
<sequence>MNNLVNEMEQKTASYSINPDHFRIDMYISYDKRVVIIAKKDNNFTEWLSLGRISNYDNYVGECINYLLRNSPLPTSTSLFWRNFEDVTEMKYDELFVFFQHLSIRQSNDSHFLMNGEQIEKDASDEFIQQQLVQIHENYCETTKLTEPISFVREQLRRAITEIRVMEQECSFPWALNKVSDHANQKFVELKNKFVFSQDEEVRKLLYELYELKAMIYNQYMTAVR</sequence>
<gene>
    <name evidence="1" type="ORF">JCM16418_1413</name>
</gene>
<comment type="caution">
    <text evidence="1">The sequence shown here is derived from an EMBL/GenBank/DDBJ whole genome shotgun (WGS) entry which is preliminary data.</text>
</comment>
<dbReference type="AlphaFoldDB" id="W7YG00"/>
<keyword evidence="2" id="KW-1185">Reference proteome</keyword>
<dbReference type="STRING" id="1236976.JCM16418_1413"/>
<protein>
    <submittedName>
        <fullName evidence="1">Uncharacterized protein</fullName>
    </submittedName>
</protein>
<proteinExistence type="predicted"/>
<dbReference type="OrthoDB" id="2989657at2"/>
<organism evidence="1 2">
    <name type="scientific">Paenibacillus pini JCM 16418</name>
    <dbReference type="NCBI Taxonomy" id="1236976"/>
    <lineage>
        <taxon>Bacteria</taxon>
        <taxon>Bacillati</taxon>
        <taxon>Bacillota</taxon>
        <taxon>Bacilli</taxon>
        <taxon>Bacillales</taxon>
        <taxon>Paenibacillaceae</taxon>
        <taxon>Paenibacillus</taxon>
    </lineage>
</organism>
<evidence type="ECO:0000313" key="1">
    <source>
        <dbReference type="EMBL" id="GAF07397.1"/>
    </source>
</evidence>
<reference evidence="1 2" key="1">
    <citation type="journal article" date="2014" name="Genome Announc.">
        <title>Draft Genome Sequence of Paenibacillus pini JCM 16418T, Isolated from the Rhizosphere of Pine Tree.</title>
        <authorList>
            <person name="Yuki M."/>
            <person name="Oshima K."/>
            <person name="Suda W."/>
            <person name="Oshida Y."/>
            <person name="Kitamura K."/>
            <person name="Iida Y."/>
            <person name="Hattori M."/>
            <person name="Ohkuma M."/>
        </authorList>
    </citation>
    <scope>NUCLEOTIDE SEQUENCE [LARGE SCALE GENOMIC DNA]</scope>
    <source>
        <strain evidence="1 2">JCM 16418</strain>
    </source>
</reference>
<dbReference type="EMBL" id="BAVZ01000003">
    <property type="protein sequence ID" value="GAF07397.1"/>
    <property type="molecule type" value="Genomic_DNA"/>
</dbReference>
<evidence type="ECO:0000313" key="2">
    <source>
        <dbReference type="Proteomes" id="UP000019364"/>
    </source>
</evidence>
<dbReference type="eggNOG" id="ENOG5030M60">
    <property type="taxonomic scope" value="Bacteria"/>
</dbReference>
<accession>W7YG00</accession>
<name>W7YG00_9BACL</name>
<dbReference type="RefSeq" id="WP_036647027.1">
    <property type="nucleotide sequence ID" value="NZ_BAVZ01000003.1"/>
</dbReference>